<evidence type="ECO:0000313" key="2">
    <source>
        <dbReference type="EMBL" id="AXF40667.1"/>
    </source>
</evidence>
<organism evidence="2 3">
    <name type="scientific">Acinetobacter phage vB_ApiM_fHyAci03</name>
    <dbReference type="NCBI Taxonomy" id="2269366"/>
    <lineage>
        <taxon>Viruses</taxon>
        <taxon>Duplodnaviria</taxon>
        <taxon>Heunggongvirae</taxon>
        <taxon>Uroviricota</taxon>
        <taxon>Caudoviricetes</taxon>
        <taxon>Pantevenvirales</taxon>
        <taxon>Straboviridae</taxon>
        <taxon>Twarogvirinae</taxon>
        <taxon>Lazarusvirus</taxon>
        <taxon>Lazarusvirus fhyacithree</taxon>
    </lineage>
</organism>
<evidence type="ECO:0000256" key="1">
    <source>
        <dbReference type="HAMAP-Rule" id="MF_04163"/>
    </source>
</evidence>
<dbReference type="GO" id="GO:0003677">
    <property type="term" value="F:DNA binding"/>
    <property type="evidence" value="ECO:0007669"/>
    <property type="project" value="UniProtKB-UniRule"/>
</dbReference>
<keyword evidence="3" id="KW-1185">Reference proteome</keyword>
<dbReference type="Gene3D" id="6.10.250.1260">
    <property type="match status" value="1"/>
</dbReference>
<comment type="function">
    <text evidence="1">Forms the sliding-clamp-loader together with the small subunit. The clamp loader holds the clamp in an open conformation and places it onto the DNA.</text>
</comment>
<dbReference type="GO" id="GO:0039693">
    <property type="term" value="P:viral DNA genome replication"/>
    <property type="evidence" value="ECO:0007669"/>
    <property type="project" value="UniProtKB-UniRule"/>
</dbReference>
<keyword evidence="1" id="KW-0235">DNA replication</keyword>
<protein>
    <recommendedName>
        <fullName evidence="1">Sliding-clamp-loader small subunit</fullName>
    </recommendedName>
    <alternativeName>
        <fullName evidence="1">Clamp loader gp62 subunit</fullName>
    </alternativeName>
</protein>
<proteinExistence type="inferred from homology"/>
<dbReference type="Gene3D" id="1.20.272.50">
    <property type="entry name" value="Bacteriophage clamp loader A subunit, A' domain"/>
    <property type="match status" value="1"/>
</dbReference>
<evidence type="ECO:0000313" key="3">
    <source>
        <dbReference type="Proteomes" id="UP000255697"/>
    </source>
</evidence>
<comment type="subunit">
    <text evidence="1">The sliding-clamp-loader consists of 4 large subunits and 1 small subunit. Interacts with the sliding clamp; this interaction allows the sliding-clamp-loader to open the sliding clamp. Part of the replicase complex that includes the DNA polymerase, the polymerase clamp, the clamp loader complex, the single-stranded DNA binding protein, the primase, the helicase and the helicase assembly factor.</text>
</comment>
<keyword evidence="1" id="KW-0238">DNA-binding</keyword>
<dbReference type="GO" id="GO:0003689">
    <property type="term" value="F:DNA clamp loader activity"/>
    <property type="evidence" value="ECO:0007669"/>
    <property type="project" value="UniProtKB-UniRule"/>
</dbReference>
<dbReference type="EMBL" id="MH460829">
    <property type="protein sequence ID" value="AXF40667.1"/>
    <property type="molecule type" value="Genomic_DNA"/>
</dbReference>
<sequence>MSMICLFDDDEEVLNPHQAAWANKDWDMVKKLIEEYKEKPENELFVILNNINSVKGELNVSQFENYSKFMIDNMLSQHMDCLTTVYNANLMLSSLPDQVHHNYLMNLIPYGRRFSKSLKLDESIKDQYILKLLMAYYKVNSQVAYNYRQLLERKGKLQTVLREAKALATDEFLKSITKNPKEIKELKQL</sequence>
<dbReference type="InterPro" id="IPR031868">
    <property type="entry name" value="Phage_clamp_gp62"/>
</dbReference>
<dbReference type="GO" id="GO:0006260">
    <property type="term" value="P:DNA replication"/>
    <property type="evidence" value="ECO:0007669"/>
    <property type="project" value="InterPro"/>
</dbReference>
<gene>
    <name evidence="2" type="ORF">Ac3_098</name>
</gene>
<dbReference type="Pfam" id="PF16790">
    <property type="entry name" value="Phage_clamp_A"/>
    <property type="match status" value="1"/>
</dbReference>
<accession>A0A345AUT4</accession>
<reference evidence="3" key="1">
    <citation type="submission" date="2018-06" db="EMBL/GenBank/DDBJ databases">
        <title>Whole genome analysis of phage vB_ApiM_fHyAci03 infecting Acinetobacter pittii.</title>
        <authorList>
            <person name="Kiljunen S."/>
            <person name="Wicklund A."/>
            <person name="Skurnik M."/>
        </authorList>
    </citation>
    <scope>NUCLEOTIDE SEQUENCE [LARGE SCALE GENOMIC DNA]</scope>
</reference>
<name>A0A345AUT4_9CAUD</name>
<dbReference type="Gene3D" id="1.10.8.700">
    <property type="entry name" value="Bacteriophage clamp loader A subunit, A domain"/>
    <property type="match status" value="1"/>
</dbReference>
<dbReference type="HAMAP" id="MF_04163">
    <property type="entry name" value="T4_Clamp_Loader_S"/>
    <property type="match status" value="1"/>
</dbReference>
<comment type="similarity">
    <text evidence="1">Belongs to the Tevenvirinae sliding-clamp-loader small subunit family.</text>
</comment>
<dbReference type="Proteomes" id="UP000255697">
    <property type="component" value="Segment"/>
</dbReference>
<keyword evidence="1" id="KW-1194">Viral DNA replication</keyword>